<protein>
    <submittedName>
        <fullName evidence="1">Uncharacterized protein</fullName>
    </submittedName>
</protein>
<dbReference type="EMBL" id="VSRR010094658">
    <property type="protein sequence ID" value="MPC93368.1"/>
    <property type="molecule type" value="Genomic_DNA"/>
</dbReference>
<dbReference type="AlphaFoldDB" id="A0A5B7JK09"/>
<name>A0A5B7JK09_PORTR</name>
<accession>A0A5B7JK09</accession>
<comment type="caution">
    <text evidence="1">The sequence shown here is derived from an EMBL/GenBank/DDBJ whole genome shotgun (WGS) entry which is preliminary data.</text>
</comment>
<dbReference type="Proteomes" id="UP000324222">
    <property type="component" value="Unassembled WGS sequence"/>
</dbReference>
<evidence type="ECO:0000313" key="1">
    <source>
        <dbReference type="EMBL" id="MPC93368.1"/>
    </source>
</evidence>
<sequence length="36" mass="3690">MGGCRQNCRVLGRGCTSSLKPSLMSCIASSLGMVEG</sequence>
<keyword evidence="2" id="KW-1185">Reference proteome</keyword>
<proteinExistence type="predicted"/>
<evidence type="ECO:0000313" key="2">
    <source>
        <dbReference type="Proteomes" id="UP000324222"/>
    </source>
</evidence>
<gene>
    <name evidence="1" type="ORF">E2C01_088493</name>
</gene>
<reference evidence="1 2" key="1">
    <citation type="submission" date="2019-05" db="EMBL/GenBank/DDBJ databases">
        <title>Another draft genome of Portunus trituberculatus and its Hox gene families provides insights of decapod evolution.</title>
        <authorList>
            <person name="Jeong J.-H."/>
            <person name="Song I."/>
            <person name="Kim S."/>
            <person name="Choi T."/>
            <person name="Kim D."/>
            <person name="Ryu S."/>
            <person name="Kim W."/>
        </authorList>
    </citation>
    <scope>NUCLEOTIDE SEQUENCE [LARGE SCALE GENOMIC DNA]</scope>
    <source>
        <tissue evidence="1">Muscle</tissue>
    </source>
</reference>
<organism evidence="1 2">
    <name type="scientific">Portunus trituberculatus</name>
    <name type="common">Swimming crab</name>
    <name type="synonym">Neptunus trituberculatus</name>
    <dbReference type="NCBI Taxonomy" id="210409"/>
    <lineage>
        <taxon>Eukaryota</taxon>
        <taxon>Metazoa</taxon>
        <taxon>Ecdysozoa</taxon>
        <taxon>Arthropoda</taxon>
        <taxon>Crustacea</taxon>
        <taxon>Multicrustacea</taxon>
        <taxon>Malacostraca</taxon>
        <taxon>Eumalacostraca</taxon>
        <taxon>Eucarida</taxon>
        <taxon>Decapoda</taxon>
        <taxon>Pleocyemata</taxon>
        <taxon>Brachyura</taxon>
        <taxon>Eubrachyura</taxon>
        <taxon>Portunoidea</taxon>
        <taxon>Portunidae</taxon>
        <taxon>Portuninae</taxon>
        <taxon>Portunus</taxon>
    </lineage>
</organism>